<sequence>MHIGLNHNPFIPINTMDPFAVVNRLQQDIEDENINLEEMSQVYRKHTQQVEDTNDSPKPLIDRFYLQGGNVSLTTMMNLTLSEFESIWAVVESSMETTWTLGCGHKSTTSPKDALDIEMKAPTFEKMIHGVIGVVESVL</sequence>
<accession>A0A425CQR4</accession>
<evidence type="ECO:0000256" key="1">
    <source>
        <dbReference type="SAM" id="Coils"/>
    </source>
</evidence>
<gene>
    <name evidence="2" type="ORF">B5M09_013523</name>
</gene>
<feature type="coiled-coil region" evidence="1">
    <location>
        <begin position="22"/>
        <end position="56"/>
    </location>
</feature>
<keyword evidence="3" id="KW-1185">Reference proteome</keyword>
<organism evidence="2 3">
    <name type="scientific">Aphanomyces astaci</name>
    <name type="common">Crayfish plague agent</name>
    <dbReference type="NCBI Taxonomy" id="112090"/>
    <lineage>
        <taxon>Eukaryota</taxon>
        <taxon>Sar</taxon>
        <taxon>Stramenopiles</taxon>
        <taxon>Oomycota</taxon>
        <taxon>Saprolegniomycetes</taxon>
        <taxon>Saprolegniales</taxon>
        <taxon>Verrucalvaceae</taxon>
        <taxon>Aphanomyces</taxon>
    </lineage>
</organism>
<evidence type="ECO:0000313" key="2">
    <source>
        <dbReference type="EMBL" id="RQM19330.1"/>
    </source>
</evidence>
<dbReference type="Proteomes" id="UP000284702">
    <property type="component" value="Unassembled WGS sequence"/>
</dbReference>
<reference evidence="2" key="1">
    <citation type="submission" date="2018-07" db="EMBL/GenBank/DDBJ databases">
        <title>Annotation of Aphanomyces astaci genome assembly.</title>
        <authorList>
            <person name="Studholme D.J."/>
        </authorList>
    </citation>
    <scope>NUCLEOTIDE SEQUENCE [LARGE SCALE GENOMIC DNA]</scope>
    <source>
        <strain evidence="2">Pc</strain>
    </source>
</reference>
<dbReference type="EMBL" id="MZMZ02004413">
    <property type="protein sequence ID" value="RQM19330.1"/>
    <property type="molecule type" value="Genomic_DNA"/>
</dbReference>
<keyword evidence="1" id="KW-0175">Coiled coil</keyword>
<dbReference type="VEuPathDB" id="FungiDB:H257_19177"/>
<protein>
    <submittedName>
        <fullName evidence="2">Uncharacterized protein</fullName>
    </submittedName>
</protein>
<evidence type="ECO:0000313" key="3">
    <source>
        <dbReference type="Proteomes" id="UP000284702"/>
    </source>
</evidence>
<proteinExistence type="predicted"/>
<comment type="caution">
    <text evidence="2">The sequence shown here is derived from an EMBL/GenBank/DDBJ whole genome shotgun (WGS) entry which is preliminary data.</text>
</comment>
<dbReference type="AlphaFoldDB" id="A0A425CQR4"/>
<name>A0A425CQR4_APHAT</name>